<dbReference type="NCBIfam" id="TIGR03715">
    <property type="entry name" value="KxYKxGKxW"/>
    <property type="match status" value="1"/>
</dbReference>
<gene>
    <name evidence="3" type="ORF">IAA89_01645</name>
</gene>
<name>A0A9D9E8X9_9LACO</name>
<dbReference type="AlphaFoldDB" id="A0A9D9E8X9"/>
<evidence type="ECO:0000256" key="1">
    <source>
        <dbReference type="ARBA" id="ARBA00022729"/>
    </source>
</evidence>
<dbReference type="InterPro" id="IPR022263">
    <property type="entry name" value="KxYKxGKxW"/>
</dbReference>
<protein>
    <submittedName>
        <fullName evidence="3">KxYKxGKxW signal peptide domain-containing protein</fullName>
    </submittedName>
</protein>
<reference evidence="3" key="1">
    <citation type="submission" date="2020-10" db="EMBL/GenBank/DDBJ databases">
        <authorList>
            <person name="Gilroy R."/>
        </authorList>
    </citation>
    <scope>NUCLEOTIDE SEQUENCE</scope>
    <source>
        <strain evidence="3">C6-149</strain>
    </source>
</reference>
<organism evidence="3 4">
    <name type="scientific">Candidatus Gallilactobacillus intestinavium</name>
    <dbReference type="NCBI Taxonomy" id="2840838"/>
    <lineage>
        <taxon>Bacteria</taxon>
        <taxon>Bacillati</taxon>
        <taxon>Bacillota</taxon>
        <taxon>Bacilli</taxon>
        <taxon>Lactobacillales</taxon>
        <taxon>Lactobacillaceae</taxon>
        <taxon>Lactobacillaceae incertae sedis</taxon>
        <taxon>Candidatus Gallilactobacillus</taxon>
    </lineage>
</organism>
<evidence type="ECO:0000313" key="4">
    <source>
        <dbReference type="Proteomes" id="UP000823614"/>
    </source>
</evidence>
<dbReference type="EMBL" id="JADIMP010000030">
    <property type="protein sequence ID" value="MBO8441144.1"/>
    <property type="molecule type" value="Genomic_DNA"/>
</dbReference>
<accession>A0A9D9E8X9</accession>
<evidence type="ECO:0000313" key="3">
    <source>
        <dbReference type="EMBL" id="MBO8441144.1"/>
    </source>
</evidence>
<comment type="caution">
    <text evidence="3">The sequence shown here is derived from an EMBL/GenBank/DDBJ whole genome shotgun (WGS) entry which is preliminary data.</text>
</comment>
<evidence type="ECO:0000256" key="2">
    <source>
        <dbReference type="SAM" id="MobiDB-lite"/>
    </source>
</evidence>
<sequence length="94" mass="9638">MKRNNNSKEHVKLYKSKKKWVAATIFTTALGIAGVAATENVSANGVNSSSVNSSSASQVSSSSVKPASSVVLRSSSQSSAKKISTSSATSQSNN</sequence>
<feature type="region of interest" description="Disordered" evidence="2">
    <location>
        <begin position="44"/>
        <end position="94"/>
    </location>
</feature>
<feature type="non-terminal residue" evidence="3">
    <location>
        <position position="94"/>
    </location>
</feature>
<dbReference type="Pfam" id="PF19258">
    <property type="entry name" value="KxYKxGKxW_sig"/>
    <property type="match status" value="1"/>
</dbReference>
<dbReference type="Proteomes" id="UP000823614">
    <property type="component" value="Unassembled WGS sequence"/>
</dbReference>
<proteinExistence type="predicted"/>
<keyword evidence="1" id="KW-0732">Signal</keyword>
<reference evidence="3" key="2">
    <citation type="journal article" date="2021" name="PeerJ">
        <title>Extensive microbial diversity within the chicken gut microbiome revealed by metagenomics and culture.</title>
        <authorList>
            <person name="Gilroy R."/>
            <person name="Ravi A."/>
            <person name="Getino M."/>
            <person name="Pursley I."/>
            <person name="Horton D.L."/>
            <person name="Alikhan N.F."/>
            <person name="Baker D."/>
            <person name="Gharbi K."/>
            <person name="Hall N."/>
            <person name="Watson M."/>
            <person name="Adriaenssens E.M."/>
            <person name="Foster-Nyarko E."/>
            <person name="Jarju S."/>
            <person name="Secka A."/>
            <person name="Antonio M."/>
            <person name="Oren A."/>
            <person name="Chaudhuri R.R."/>
            <person name="La Ragione R."/>
            <person name="Hildebrand F."/>
            <person name="Pallen M.J."/>
        </authorList>
    </citation>
    <scope>NUCLEOTIDE SEQUENCE</scope>
    <source>
        <strain evidence="3">C6-149</strain>
    </source>
</reference>